<protein>
    <submittedName>
        <fullName evidence="2">Putative alpha-E superfamily protein</fullName>
    </submittedName>
</protein>
<evidence type="ECO:0000259" key="1">
    <source>
        <dbReference type="Pfam" id="PF04168"/>
    </source>
</evidence>
<evidence type="ECO:0000313" key="2">
    <source>
        <dbReference type="EMBL" id="RPF28791.1"/>
    </source>
</evidence>
<dbReference type="EMBL" id="RKRA01000001">
    <property type="protein sequence ID" value="RPF28791.1"/>
    <property type="molecule type" value="Genomic_DNA"/>
</dbReference>
<comment type="caution">
    <text evidence="2">The sequence shown here is derived from an EMBL/GenBank/DDBJ whole genome shotgun (WGS) entry which is preliminary data.</text>
</comment>
<dbReference type="InterPro" id="IPR051680">
    <property type="entry name" value="ATP-dep_Glu-Cys_Ligase-2"/>
</dbReference>
<gene>
    <name evidence="2" type="ORF">EDD32_3336</name>
</gene>
<dbReference type="InterPro" id="IPR007296">
    <property type="entry name" value="DUF403"/>
</dbReference>
<name>A0A3N5AAY2_9MICO</name>
<dbReference type="PANTHER" id="PTHR34595">
    <property type="entry name" value="BLR5612 PROTEIN"/>
    <property type="match status" value="1"/>
</dbReference>
<feature type="domain" description="DUF403" evidence="1">
    <location>
        <begin position="1"/>
        <end position="297"/>
    </location>
</feature>
<keyword evidence="3" id="KW-1185">Reference proteome</keyword>
<evidence type="ECO:0000313" key="3">
    <source>
        <dbReference type="Proteomes" id="UP000280726"/>
    </source>
</evidence>
<dbReference type="Proteomes" id="UP000280726">
    <property type="component" value="Unassembled WGS sequence"/>
</dbReference>
<sequence>MLSRIAESLFWIGRYVERADDTARLLDVQLQVLLEDPWVDEDAHSRSVLAIMGFPLPPVDEPVGRRHLLDTLAYDRTAPGSIAGALVAARESARRARETISTELWECLNTTWNALPAMTHGRSAYDYFQWVRERAAIVAGIVDSSTSRDETWEFLVLGRSLERADMTARLVASRTVSGTGGASWVSLLRSGGAYEAFLRTYRGRVGDVQAAQFLLLDRYLPRSIVHALDRAEQCLAELEPAVRLPGVREDAGRTLGRARSHLEYLPVTDLQTNLLGEMEAVQVACSQASDHIRARYFLAEPAVWMGEHL</sequence>
<organism evidence="2 3">
    <name type="scientific">Georgenia muralis</name>
    <dbReference type="NCBI Taxonomy" id="154117"/>
    <lineage>
        <taxon>Bacteria</taxon>
        <taxon>Bacillati</taxon>
        <taxon>Actinomycetota</taxon>
        <taxon>Actinomycetes</taxon>
        <taxon>Micrococcales</taxon>
        <taxon>Bogoriellaceae</taxon>
        <taxon>Georgenia</taxon>
    </lineage>
</organism>
<accession>A0A3N5AAY2</accession>
<dbReference type="OrthoDB" id="9803532at2"/>
<reference evidence="2 3" key="1">
    <citation type="submission" date="2018-11" db="EMBL/GenBank/DDBJ databases">
        <title>Sequencing the genomes of 1000 actinobacteria strains.</title>
        <authorList>
            <person name="Klenk H.-P."/>
        </authorList>
    </citation>
    <scope>NUCLEOTIDE SEQUENCE [LARGE SCALE GENOMIC DNA]</scope>
    <source>
        <strain evidence="2 3">DSM 14418</strain>
    </source>
</reference>
<dbReference type="Pfam" id="PF04168">
    <property type="entry name" value="Alpha-E"/>
    <property type="match status" value="1"/>
</dbReference>
<dbReference type="PANTHER" id="PTHR34595:SF7">
    <property type="entry name" value="SLL1039 PROTEIN"/>
    <property type="match status" value="1"/>
</dbReference>
<dbReference type="AlphaFoldDB" id="A0A3N5AAY2"/>
<dbReference type="RefSeq" id="WP_123919262.1">
    <property type="nucleotide sequence ID" value="NZ_RKRA01000001.1"/>
</dbReference>
<proteinExistence type="predicted"/>